<organism evidence="2 3">
    <name type="scientific">Virgisporangium aliadipatigenens</name>
    <dbReference type="NCBI Taxonomy" id="741659"/>
    <lineage>
        <taxon>Bacteria</taxon>
        <taxon>Bacillati</taxon>
        <taxon>Actinomycetota</taxon>
        <taxon>Actinomycetes</taxon>
        <taxon>Micromonosporales</taxon>
        <taxon>Micromonosporaceae</taxon>
        <taxon>Virgisporangium</taxon>
    </lineage>
</organism>
<proteinExistence type="predicted"/>
<feature type="signal peptide" evidence="1">
    <location>
        <begin position="1"/>
        <end position="28"/>
    </location>
</feature>
<evidence type="ECO:0000313" key="3">
    <source>
        <dbReference type="Proteomes" id="UP000619260"/>
    </source>
</evidence>
<name>A0A8J3YS44_9ACTN</name>
<keyword evidence="3" id="KW-1185">Reference proteome</keyword>
<dbReference type="SUPFAM" id="SSF63829">
    <property type="entry name" value="Calcium-dependent phosphotriesterase"/>
    <property type="match status" value="1"/>
</dbReference>
<dbReference type="AlphaFoldDB" id="A0A8J3YS44"/>
<evidence type="ECO:0008006" key="4">
    <source>
        <dbReference type="Google" id="ProtNLM"/>
    </source>
</evidence>
<dbReference type="InterPro" id="IPR011042">
    <property type="entry name" value="6-blade_b-propeller_TolB-like"/>
</dbReference>
<evidence type="ECO:0000313" key="2">
    <source>
        <dbReference type="EMBL" id="GIJ50476.1"/>
    </source>
</evidence>
<dbReference type="Proteomes" id="UP000619260">
    <property type="component" value="Unassembled WGS sequence"/>
</dbReference>
<dbReference type="EMBL" id="BOPF01000036">
    <property type="protein sequence ID" value="GIJ50476.1"/>
    <property type="molecule type" value="Genomic_DNA"/>
</dbReference>
<reference evidence="2" key="1">
    <citation type="submission" date="2021-01" db="EMBL/GenBank/DDBJ databases">
        <title>Whole genome shotgun sequence of Virgisporangium aliadipatigenens NBRC 105644.</title>
        <authorList>
            <person name="Komaki H."/>
            <person name="Tamura T."/>
        </authorList>
    </citation>
    <scope>NUCLEOTIDE SEQUENCE</scope>
    <source>
        <strain evidence="2">NBRC 105644</strain>
    </source>
</reference>
<dbReference type="Gene3D" id="2.120.10.30">
    <property type="entry name" value="TolB, C-terminal domain"/>
    <property type="match status" value="1"/>
</dbReference>
<accession>A0A8J3YS44</accession>
<gene>
    <name evidence="2" type="ORF">Val02_73620</name>
</gene>
<feature type="chain" id="PRO_5035181434" description="Superoxide dismutase" evidence="1">
    <location>
        <begin position="29"/>
        <end position="314"/>
    </location>
</feature>
<protein>
    <recommendedName>
        <fullName evidence="4">Superoxide dismutase</fullName>
    </recommendedName>
</protein>
<keyword evidence="1" id="KW-0732">Signal</keyword>
<sequence>MYRHLRSLAVVTAVGLAALVPAAAPASAAPSAAFPTTIQLPNGFQPEGIATGIGTYAYFGSRGTGVVYRVDLRTGAGKVITEPTNTPSLGMKTDARGRLFVAGGTGGDGRVYDGRSGRLLAQYRFATTPPNTFVNDVILTDDAAWFTDSNRAVLYKVPFGRHGRLPAADGFETLALTGAYQHVDGAVNLNGIARTPDGKGLLVVQSNLGFLFRVDPRTGVTTQVDLGGVSVARGDGLLLLGRTLYVVQNRDNLISVFTLNKAGTAGTKVKEITDTRFDIPTTVAAFGNRLYLPNARFGVADPGTVPYNAVAVDK</sequence>
<evidence type="ECO:0000256" key="1">
    <source>
        <dbReference type="SAM" id="SignalP"/>
    </source>
</evidence>
<comment type="caution">
    <text evidence="2">The sequence shown here is derived from an EMBL/GenBank/DDBJ whole genome shotgun (WGS) entry which is preliminary data.</text>
</comment>